<dbReference type="EMBL" id="KX130960">
    <property type="protein sequence ID" value="APU93248.1"/>
    <property type="molecule type" value="Genomic_DNA"/>
</dbReference>
<proteinExistence type="predicted"/>
<evidence type="ECO:0000313" key="1">
    <source>
        <dbReference type="EMBL" id="APU93248.1"/>
    </source>
</evidence>
<dbReference type="GeneID" id="54979353"/>
<dbReference type="RefSeq" id="YP_009789213.1">
    <property type="nucleotide sequence ID" value="NC_047810.1"/>
</dbReference>
<protein>
    <submittedName>
        <fullName evidence="1">Uncharacterized protein</fullName>
    </submittedName>
</protein>
<sequence>MNNVKNIIKLAAVLVAFYAVVQIVNPTGEADANSKANKYTVEFAKAERACQELVGSKVDQIMKYGKEVCKDSAAKIAKESTK</sequence>
<name>A0A1P8DUQ8_9CAUD</name>
<dbReference type="Proteomes" id="UP000225515">
    <property type="component" value="Segment"/>
</dbReference>
<organism evidence="1 2">
    <name type="scientific">Escherichia phage vB_EcoS-IME253</name>
    <dbReference type="NCBI Taxonomy" id="1933412"/>
    <lineage>
        <taxon>Viruses</taxon>
        <taxon>Duplodnaviria</taxon>
        <taxon>Heunggongvirae</taxon>
        <taxon>Uroviricota</taxon>
        <taxon>Caudoviricetes</taxon>
        <taxon>Drexlerviridae</taxon>
        <taxon>Braunvirinae</taxon>
        <taxon>Rtpvirus</taxon>
        <taxon>Rtpvirus IME253</taxon>
    </lineage>
</organism>
<accession>A0A1P8DUQ8</accession>
<dbReference type="KEGG" id="vg:54979353"/>
<reference evidence="1 2" key="1">
    <citation type="submission" date="2016-04" db="EMBL/GenBank/DDBJ databases">
        <title>An efficient strategy for bacteriophage contamination control in bacterial fermentation.</title>
        <authorList>
            <person name="Xing S."/>
            <person name="Sun Q."/>
            <person name="An X."/>
            <person name="Mi Z."/>
            <person name="Tong Y."/>
        </authorList>
    </citation>
    <scope>NUCLEOTIDE SEQUENCE [LARGE SCALE GENOMIC DNA]</scope>
</reference>
<keyword evidence="2" id="KW-1185">Reference proteome</keyword>
<evidence type="ECO:0000313" key="2">
    <source>
        <dbReference type="Proteomes" id="UP000225515"/>
    </source>
</evidence>